<evidence type="ECO:0000256" key="4">
    <source>
        <dbReference type="ARBA" id="ARBA00022722"/>
    </source>
</evidence>
<dbReference type="InterPro" id="IPR033310">
    <property type="entry name" value="Mms4/EME1/EME2"/>
</dbReference>
<evidence type="ECO:0000256" key="1">
    <source>
        <dbReference type="ARBA" id="ARBA00001946"/>
    </source>
</evidence>
<reference evidence="16" key="1">
    <citation type="journal article" date="2021" name="Open Biol.">
        <title>Shared evolutionary footprints suggest mitochondrial oxidative damage underlies multiple complex I losses in fungi.</title>
        <authorList>
            <person name="Schikora-Tamarit M.A."/>
            <person name="Marcet-Houben M."/>
            <person name="Nosek J."/>
            <person name="Gabaldon T."/>
        </authorList>
    </citation>
    <scope>NUCLEOTIDE SEQUENCE</scope>
    <source>
        <strain evidence="16">CBS6075</strain>
    </source>
</reference>
<evidence type="ECO:0000313" key="17">
    <source>
        <dbReference type="Proteomes" id="UP000769157"/>
    </source>
</evidence>
<comment type="similarity">
    <text evidence="3">Belongs to the EME1/MMS4 family.</text>
</comment>
<accession>A0A9P8NVG4</accession>
<feature type="domain" description="ERCC4" evidence="15">
    <location>
        <begin position="224"/>
        <end position="373"/>
    </location>
</feature>
<evidence type="ECO:0000259" key="15">
    <source>
        <dbReference type="Pfam" id="PF02732"/>
    </source>
</evidence>
<dbReference type="GO" id="GO:0003677">
    <property type="term" value="F:DNA binding"/>
    <property type="evidence" value="ECO:0007669"/>
    <property type="project" value="InterPro"/>
</dbReference>
<evidence type="ECO:0000256" key="7">
    <source>
        <dbReference type="ARBA" id="ARBA00022763"/>
    </source>
</evidence>
<dbReference type="Pfam" id="PF02732">
    <property type="entry name" value="ERCC4"/>
    <property type="match status" value="1"/>
</dbReference>
<name>A0A9P8NVG4_9ASCO</name>
<evidence type="ECO:0000256" key="11">
    <source>
        <dbReference type="ARBA" id="ARBA00023204"/>
    </source>
</evidence>
<evidence type="ECO:0000256" key="10">
    <source>
        <dbReference type="ARBA" id="ARBA00023172"/>
    </source>
</evidence>
<feature type="region of interest" description="Disordered" evidence="14">
    <location>
        <begin position="1"/>
        <end position="48"/>
    </location>
</feature>
<dbReference type="GO" id="GO:0046872">
    <property type="term" value="F:metal ion binding"/>
    <property type="evidence" value="ECO:0007669"/>
    <property type="project" value="UniProtKB-KW"/>
</dbReference>
<gene>
    <name evidence="16" type="ORF">OGAPHI_007186</name>
</gene>
<evidence type="ECO:0000256" key="8">
    <source>
        <dbReference type="ARBA" id="ARBA00022801"/>
    </source>
</evidence>
<dbReference type="Gene3D" id="3.40.50.10130">
    <property type="match status" value="1"/>
</dbReference>
<keyword evidence="5" id="KW-0479">Metal-binding</keyword>
<evidence type="ECO:0000256" key="12">
    <source>
        <dbReference type="ARBA" id="ARBA00023242"/>
    </source>
</evidence>
<evidence type="ECO:0000256" key="13">
    <source>
        <dbReference type="ARBA" id="ARBA00023254"/>
    </source>
</evidence>
<keyword evidence="8" id="KW-0378">Hydrolase</keyword>
<dbReference type="RefSeq" id="XP_046057692.1">
    <property type="nucleotide sequence ID" value="XM_046208554.1"/>
</dbReference>
<keyword evidence="17" id="KW-1185">Reference proteome</keyword>
<dbReference type="GO" id="GO:0031573">
    <property type="term" value="P:mitotic intra-S DNA damage checkpoint signaling"/>
    <property type="evidence" value="ECO:0007669"/>
    <property type="project" value="TreeGrafter"/>
</dbReference>
<reference evidence="16" key="2">
    <citation type="submission" date="2021-01" db="EMBL/GenBank/DDBJ databases">
        <authorList>
            <person name="Schikora-Tamarit M.A."/>
        </authorList>
    </citation>
    <scope>NUCLEOTIDE SEQUENCE</scope>
    <source>
        <strain evidence="16">CBS6075</strain>
    </source>
</reference>
<dbReference type="GeneID" id="70239150"/>
<dbReference type="Proteomes" id="UP000769157">
    <property type="component" value="Unassembled WGS sequence"/>
</dbReference>
<dbReference type="OrthoDB" id="343092at2759"/>
<dbReference type="GO" id="GO:0005634">
    <property type="term" value="C:nucleus"/>
    <property type="evidence" value="ECO:0007669"/>
    <property type="project" value="UniProtKB-SubCell"/>
</dbReference>
<evidence type="ECO:0000256" key="5">
    <source>
        <dbReference type="ARBA" id="ARBA00022723"/>
    </source>
</evidence>
<comment type="subcellular location">
    <subcellularLocation>
        <location evidence="2">Nucleus</location>
    </subcellularLocation>
</comment>
<keyword evidence="13" id="KW-0469">Meiosis</keyword>
<dbReference type="PANTHER" id="PTHR21077:SF5">
    <property type="entry name" value="CROSSOVER JUNCTION ENDONUCLEASE MMS4"/>
    <property type="match status" value="1"/>
</dbReference>
<keyword evidence="6" id="KW-0255">Endonuclease</keyword>
<dbReference type="GO" id="GO:0031297">
    <property type="term" value="P:replication fork processing"/>
    <property type="evidence" value="ECO:0007669"/>
    <property type="project" value="TreeGrafter"/>
</dbReference>
<evidence type="ECO:0000256" key="9">
    <source>
        <dbReference type="ARBA" id="ARBA00022842"/>
    </source>
</evidence>
<keyword evidence="9" id="KW-0460">Magnesium</keyword>
<feature type="region of interest" description="Disordered" evidence="14">
    <location>
        <begin position="60"/>
        <end position="84"/>
    </location>
</feature>
<keyword evidence="4" id="KW-0540">Nuclease</keyword>
<evidence type="ECO:0000256" key="3">
    <source>
        <dbReference type="ARBA" id="ARBA00005313"/>
    </source>
</evidence>
<comment type="caution">
    <text evidence="16">The sequence shown here is derived from an EMBL/GenBank/DDBJ whole genome shotgun (WGS) entry which is preliminary data.</text>
</comment>
<feature type="compositionally biased region" description="Low complexity" evidence="14">
    <location>
        <begin position="14"/>
        <end position="32"/>
    </location>
</feature>
<dbReference type="GO" id="GO:0000712">
    <property type="term" value="P:resolution of meiotic recombination intermediates"/>
    <property type="evidence" value="ECO:0007669"/>
    <property type="project" value="TreeGrafter"/>
</dbReference>
<evidence type="ECO:0000256" key="6">
    <source>
        <dbReference type="ARBA" id="ARBA00022759"/>
    </source>
</evidence>
<protein>
    <recommendedName>
        <fullName evidence="15">ERCC4 domain-containing protein</fullName>
    </recommendedName>
</protein>
<dbReference type="PANTHER" id="PTHR21077">
    <property type="entry name" value="EME1 PROTEIN"/>
    <property type="match status" value="1"/>
</dbReference>
<evidence type="ECO:0000256" key="14">
    <source>
        <dbReference type="SAM" id="MobiDB-lite"/>
    </source>
</evidence>
<keyword evidence="7" id="KW-0227">DNA damage</keyword>
<sequence length="470" mass="52923">MEVIVLDSSDSPAPVRRSPRLFVSSSSPSARRLVAKRQPKLVRSSAHASSSLPSIIEISSSPSTRKSRRLSKIALPSSPTMESAPCVADVPELDITDQHNLSVQEIKSMSAPPSDDIQLGSIFDIGTNTTLVSPLKPLHKESTPTTAPRSAYSPEELDAMLEHARIAAPKELKQINKMQRTKEELMAEVKIEFETKLHAKLLEINADLDSLLEPVQVATASLFLPLIQFKRTIQSVYHDEKGAFVPVEKYDTTESTVVLFYEAADLVEKIKDDSLRTIITRVKRTRDNANIVVMINGYDQHLQTLRTQHNRAFVTQVMQKMGKDKPQRKLERENSTISAETVRQKLAELEIFFGIHLFPIKGLRELVEWLKSFCYTMASKHYDPHERHPDLANVGNIRSGQTPEECYQESLKQFKYLVTSTARTLVKEYPTLAELAHTLQTKVPSLVRTDVEQNLKKAFTSTDPNELLND</sequence>
<keyword evidence="10" id="KW-0233">DNA recombination</keyword>
<dbReference type="GO" id="GO:0008821">
    <property type="term" value="F:crossover junction DNA endonuclease activity"/>
    <property type="evidence" value="ECO:0007669"/>
    <property type="project" value="TreeGrafter"/>
</dbReference>
<dbReference type="GO" id="GO:0006302">
    <property type="term" value="P:double-strand break repair"/>
    <property type="evidence" value="ECO:0007669"/>
    <property type="project" value="TreeGrafter"/>
</dbReference>
<organism evidence="16 17">
    <name type="scientific">Ogataea philodendri</name>
    <dbReference type="NCBI Taxonomy" id="1378263"/>
    <lineage>
        <taxon>Eukaryota</taxon>
        <taxon>Fungi</taxon>
        <taxon>Dikarya</taxon>
        <taxon>Ascomycota</taxon>
        <taxon>Saccharomycotina</taxon>
        <taxon>Pichiomycetes</taxon>
        <taxon>Pichiales</taxon>
        <taxon>Pichiaceae</taxon>
        <taxon>Ogataea</taxon>
    </lineage>
</organism>
<dbReference type="GO" id="GO:0048476">
    <property type="term" value="C:Holliday junction resolvase complex"/>
    <property type="evidence" value="ECO:0007669"/>
    <property type="project" value="InterPro"/>
</dbReference>
<evidence type="ECO:0000256" key="2">
    <source>
        <dbReference type="ARBA" id="ARBA00004123"/>
    </source>
</evidence>
<evidence type="ECO:0000313" key="16">
    <source>
        <dbReference type="EMBL" id="KAH3659981.1"/>
    </source>
</evidence>
<dbReference type="AlphaFoldDB" id="A0A9P8NVG4"/>
<dbReference type="InterPro" id="IPR006166">
    <property type="entry name" value="ERCC4_domain"/>
</dbReference>
<keyword evidence="12" id="KW-0539">Nucleus</keyword>
<dbReference type="EMBL" id="JAEUBE010000511">
    <property type="protein sequence ID" value="KAH3659981.1"/>
    <property type="molecule type" value="Genomic_DNA"/>
</dbReference>
<proteinExistence type="inferred from homology"/>
<comment type="cofactor">
    <cofactor evidence="1">
        <name>Mg(2+)</name>
        <dbReference type="ChEBI" id="CHEBI:18420"/>
    </cofactor>
</comment>
<keyword evidence="11" id="KW-0234">DNA repair</keyword>